<keyword evidence="4" id="KW-1185">Reference proteome</keyword>
<dbReference type="EMBL" id="JBJQOH010000003">
    <property type="protein sequence ID" value="KAL3691779.1"/>
    <property type="molecule type" value="Genomic_DNA"/>
</dbReference>
<feature type="domain" description="DDE-1" evidence="2">
    <location>
        <begin position="165"/>
        <end position="325"/>
    </location>
</feature>
<evidence type="ECO:0000313" key="4">
    <source>
        <dbReference type="Proteomes" id="UP001633002"/>
    </source>
</evidence>
<dbReference type="Proteomes" id="UP001633002">
    <property type="component" value="Unassembled WGS sequence"/>
</dbReference>
<evidence type="ECO:0000313" key="3">
    <source>
        <dbReference type="EMBL" id="KAL3691779.1"/>
    </source>
</evidence>
<evidence type="ECO:0000256" key="1">
    <source>
        <dbReference type="SAM" id="MobiDB-lite"/>
    </source>
</evidence>
<proteinExistence type="predicted"/>
<organism evidence="3 4">
    <name type="scientific">Riccia sorocarpa</name>
    <dbReference type="NCBI Taxonomy" id="122646"/>
    <lineage>
        <taxon>Eukaryota</taxon>
        <taxon>Viridiplantae</taxon>
        <taxon>Streptophyta</taxon>
        <taxon>Embryophyta</taxon>
        <taxon>Marchantiophyta</taxon>
        <taxon>Marchantiopsida</taxon>
        <taxon>Marchantiidae</taxon>
        <taxon>Marchantiales</taxon>
        <taxon>Ricciaceae</taxon>
        <taxon>Riccia</taxon>
    </lineage>
</organism>
<protein>
    <recommendedName>
        <fullName evidence="2">DDE-1 domain-containing protein</fullName>
    </recommendedName>
</protein>
<dbReference type="InterPro" id="IPR004875">
    <property type="entry name" value="DDE_SF_endonuclease_dom"/>
</dbReference>
<dbReference type="Pfam" id="PF03184">
    <property type="entry name" value="DDE_1"/>
    <property type="match status" value="1"/>
</dbReference>
<accession>A0ABD3HN40</accession>
<comment type="caution">
    <text evidence="3">The sequence shown here is derived from an EMBL/GenBank/DDBJ whole genome shotgun (WGS) entry which is preliminary data.</text>
</comment>
<gene>
    <name evidence="3" type="ORF">R1sor_005430</name>
</gene>
<evidence type="ECO:0000259" key="2">
    <source>
        <dbReference type="Pfam" id="PF03184"/>
    </source>
</evidence>
<feature type="region of interest" description="Disordered" evidence="1">
    <location>
        <begin position="21"/>
        <end position="55"/>
    </location>
</feature>
<reference evidence="3 4" key="1">
    <citation type="submission" date="2024-09" db="EMBL/GenBank/DDBJ databases">
        <title>Chromosome-scale assembly of Riccia sorocarpa.</title>
        <authorList>
            <person name="Paukszto L."/>
        </authorList>
    </citation>
    <scope>NUCLEOTIDE SEQUENCE [LARGE SCALE GENOMIC DNA]</scope>
    <source>
        <strain evidence="3">LP-2024</strain>
        <tissue evidence="3">Aerial parts of the thallus</tissue>
    </source>
</reference>
<name>A0ABD3HN40_9MARC</name>
<sequence>MGSFASPIAAAFARQRNSTSSLALTSSSGNAQPADDSLMEQEATPGHEGLESQAPRYEFLTDGAATCGTDYAEKHLTSIVVWDVQVSEFRLNSGKVHRGFQSGILDENLQENVDETHFVINMDNGRTLGFRGDRNIKYADVVSGGVSMTMVVKVTGGRSAKICSPLMIFQNDNCSYPIRGVPDNIPGVSYRTTRKSFMTNACLLEYYNEKRASWADPSGGTKIQWLDNVSSHNMMPETEEALKNIRTEVPYLPTNSTHLTQPCDTFVISKIKDAWTKLWEEHKVNLILHNEWQGDGDPGTSGLLKNPGKTFFLNLVAKAVAEVNQQKTKAIGLPGEEGYVPPMTFARKAMIMCGLSLNTDGRWTESQLCVGLQNIIS</sequence>
<dbReference type="AlphaFoldDB" id="A0ABD3HN40"/>